<dbReference type="AlphaFoldDB" id="A0A816M5P7"/>
<accession>A0A816M5P7</accession>
<proteinExistence type="predicted"/>
<dbReference type="EMBL" id="HG994371">
    <property type="protein sequence ID" value="CAF1979231.1"/>
    <property type="molecule type" value="Genomic_DNA"/>
</dbReference>
<sequence>MTFQGSIYWCWRERNGRRHLHPPHSALYIAQTVHREMQNRLVALQVGSQDGATNE</sequence>
<name>A0A816M5P7_BRANA</name>
<dbReference type="Proteomes" id="UP001295469">
    <property type="component" value="Chromosome C07"/>
</dbReference>
<evidence type="ECO:0000313" key="1">
    <source>
        <dbReference type="EMBL" id="CAF1979231.1"/>
    </source>
</evidence>
<reference evidence="1" key="1">
    <citation type="submission" date="2021-01" db="EMBL/GenBank/DDBJ databases">
        <authorList>
            <consortium name="Genoscope - CEA"/>
            <person name="William W."/>
        </authorList>
    </citation>
    <scope>NUCLEOTIDE SEQUENCE</scope>
</reference>
<organism evidence="1">
    <name type="scientific">Brassica napus</name>
    <name type="common">Rape</name>
    <dbReference type="NCBI Taxonomy" id="3708"/>
    <lineage>
        <taxon>Eukaryota</taxon>
        <taxon>Viridiplantae</taxon>
        <taxon>Streptophyta</taxon>
        <taxon>Embryophyta</taxon>
        <taxon>Tracheophyta</taxon>
        <taxon>Spermatophyta</taxon>
        <taxon>Magnoliopsida</taxon>
        <taxon>eudicotyledons</taxon>
        <taxon>Gunneridae</taxon>
        <taxon>Pentapetalae</taxon>
        <taxon>rosids</taxon>
        <taxon>malvids</taxon>
        <taxon>Brassicales</taxon>
        <taxon>Brassicaceae</taxon>
        <taxon>Brassiceae</taxon>
        <taxon>Brassica</taxon>
    </lineage>
</organism>
<protein>
    <submittedName>
        <fullName evidence="1">(rape) hypothetical protein</fullName>
    </submittedName>
</protein>
<gene>
    <name evidence="1" type="ORF">DARMORV10_C07P21420.1</name>
</gene>